<reference evidence="7 8" key="1">
    <citation type="submission" date="2020-08" db="EMBL/GenBank/DDBJ databases">
        <title>Genomic Encyclopedia of Type Strains, Phase III (KMG-III): the genomes of soil and plant-associated and newly described type strains.</title>
        <authorList>
            <person name="Whitman W."/>
        </authorList>
    </citation>
    <scope>NUCLEOTIDE SEQUENCE [LARGE SCALE GENOMIC DNA]</scope>
    <source>
        <strain evidence="7 8">CECT 3303</strain>
    </source>
</reference>
<evidence type="ECO:0000313" key="8">
    <source>
        <dbReference type="Proteomes" id="UP000562352"/>
    </source>
</evidence>
<comment type="caution">
    <text evidence="7">The sequence shown here is derived from an EMBL/GenBank/DDBJ whole genome shotgun (WGS) entry which is preliminary data.</text>
</comment>
<evidence type="ECO:0000313" key="7">
    <source>
        <dbReference type="EMBL" id="MBB5963356.1"/>
    </source>
</evidence>
<gene>
    <name evidence="7" type="ORF">FHS22_002635</name>
</gene>
<protein>
    <submittedName>
        <fullName evidence="7">Taurine dioxygenase</fullName>
        <ecNumber evidence="7">1.14.11.17</ecNumber>
    </submittedName>
</protein>
<dbReference type="EMBL" id="JACHJJ010000007">
    <property type="protein sequence ID" value="MBB5963356.1"/>
    <property type="molecule type" value="Genomic_DNA"/>
</dbReference>
<evidence type="ECO:0000256" key="2">
    <source>
        <dbReference type="ARBA" id="ARBA00022723"/>
    </source>
</evidence>
<keyword evidence="8" id="KW-1185">Reference proteome</keyword>
<dbReference type="GO" id="GO:0005737">
    <property type="term" value="C:cytoplasm"/>
    <property type="evidence" value="ECO:0007669"/>
    <property type="project" value="TreeGrafter"/>
</dbReference>
<keyword evidence="3 7" id="KW-0223">Dioxygenase</keyword>
<evidence type="ECO:0000256" key="3">
    <source>
        <dbReference type="ARBA" id="ARBA00022964"/>
    </source>
</evidence>
<sequence length="255" mass="27683">MTPMTPACGAEVHGADLAGPPAAVARGLRPLLLRHGVLVFRGQAALTPQGQIALARCFGGVTPLPSGLPGHPEIARIDHGVDAPPTENVWHSDMSFLPNPPIGALLRAVRLPAVGGDTLFADMRAAWRRLPERLREVVRDLSAEHDIAKCARAEERGRLAGFPPAVHPLMRAHPETGEEILFANPAYTTRVVGIPENESAALLGRLFRMASVPEVQCRVRWAEGTVVLWDNRSVQHYAVADYLPERRIMDRVAIA</sequence>
<dbReference type="InterPro" id="IPR042098">
    <property type="entry name" value="TauD-like_sf"/>
</dbReference>
<organism evidence="7 8">
    <name type="scientific">Planomonospora venezuelensis</name>
    <dbReference type="NCBI Taxonomy" id="1999"/>
    <lineage>
        <taxon>Bacteria</taxon>
        <taxon>Bacillati</taxon>
        <taxon>Actinomycetota</taxon>
        <taxon>Actinomycetes</taxon>
        <taxon>Streptosporangiales</taxon>
        <taxon>Streptosporangiaceae</taxon>
        <taxon>Planomonospora</taxon>
    </lineage>
</organism>
<dbReference type="Pfam" id="PF02668">
    <property type="entry name" value="TauD"/>
    <property type="match status" value="1"/>
</dbReference>
<comment type="similarity">
    <text evidence="1">Belongs to the TfdA dioxygenase family.</text>
</comment>
<proteinExistence type="inferred from homology"/>
<evidence type="ECO:0000256" key="5">
    <source>
        <dbReference type="ARBA" id="ARBA00023004"/>
    </source>
</evidence>
<dbReference type="GO" id="GO:0046872">
    <property type="term" value="F:metal ion binding"/>
    <property type="evidence" value="ECO:0007669"/>
    <property type="project" value="UniProtKB-KW"/>
</dbReference>
<dbReference type="InterPro" id="IPR051323">
    <property type="entry name" value="AtsK-like"/>
</dbReference>
<keyword evidence="5" id="KW-0408">Iron</keyword>
<dbReference type="InterPro" id="IPR003819">
    <property type="entry name" value="TauD/TfdA-like"/>
</dbReference>
<dbReference type="Gene3D" id="3.60.130.10">
    <property type="entry name" value="Clavaminate synthase-like"/>
    <property type="match status" value="1"/>
</dbReference>
<dbReference type="EC" id="1.14.11.17" evidence="7"/>
<dbReference type="SUPFAM" id="SSF51197">
    <property type="entry name" value="Clavaminate synthase-like"/>
    <property type="match status" value="1"/>
</dbReference>
<evidence type="ECO:0000256" key="4">
    <source>
        <dbReference type="ARBA" id="ARBA00023002"/>
    </source>
</evidence>
<accession>A0A841D7E9</accession>
<dbReference type="AlphaFoldDB" id="A0A841D7E9"/>
<name>A0A841D7E9_PLAVE</name>
<dbReference type="GO" id="GO:0000908">
    <property type="term" value="F:taurine dioxygenase activity"/>
    <property type="evidence" value="ECO:0007669"/>
    <property type="project" value="UniProtKB-EC"/>
</dbReference>
<keyword evidence="4 7" id="KW-0560">Oxidoreductase</keyword>
<feature type="domain" description="TauD/TfdA-like" evidence="6">
    <location>
        <begin position="2"/>
        <end position="252"/>
    </location>
</feature>
<keyword evidence="2" id="KW-0479">Metal-binding</keyword>
<dbReference type="PANTHER" id="PTHR30468">
    <property type="entry name" value="ALPHA-KETOGLUTARATE-DEPENDENT SULFONATE DIOXYGENASE"/>
    <property type="match status" value="1"/>
</dbReference>
<dbReference type="Proteomes" id="UP000562352">
    <property type="component" value="Unassembled WGS sequence"/>
</dbReference>
<evidence type="ECO:0000256" key="1">
    <source>
        <dbReference type="ARBA" id="ARBA00005896"/>
    </source>
</evidence>
<evidence type="ECO:0000259" key="6">
    <source>
        <dbReference type="Pfam" id="PF02668"/>
    </source>
</evidence>
<dbReference type="PANTHER" id="PTHR30468:SF1">
    <property type="entry name" value="ALPHA-KETOGLUTARATE-DEPENDENT SULFONATE DIOXYGENASE"/>
    <property type="match status" value="1"/>
</dbReference>